<evidence type="ECO:0000259" key="2">
    <source>
        <dbReference type="SMART" id="SM01042"/>
    </source>
</evidence>
<protein>
    <submittedName>
        <fullName evidence="3">Brr6-like protein</fullName>
    </submittedName>
</protein>
<dbReference type="PANTHER" id="PTHR28136">
    <property type="entry name" value="NUCLEUS EXPORT PROTEIN BRR6"/>
    <property type="match status" value="1"/>
</dbReference>
<dbReference type="SMART" id="SM01042">
    <property type="entry name" value="Brr6_like_C_C"/>
    <property type="match status" value="1"/>
</dbReference>
<dbReference type="PANTHER" id="PTHR28136:SF1">
    <property type="entry name" value="NUCLEUS EXPORT PROTEIN BRL1"/>
    <property type="match status" value="1"/>
</dbReference>
<feature type="transmembrane region" description="Helical" evidence="1">
    <location>
        <begin position="6"/>
        <end position="25"/>
    </location>
</feature>
<gene>
    <name evidence="3" type="ORF">SLOPH_168</name>
</gene>
<comment type="caution">
    <text evidence="3">The sequence shown here is derived from an EMBL/GenBank/DDBJ whole genome shotgun (WGS) entry which is preliminary data.</text>
</comment>
<dbReference type="GO" id="GO:0055088">
    <property type="term" value="P:lipid homeostasis"/>
    <property type="evidence" value="ECO:0007669"/>
    <property type="project" value="InterPro"/>
</dbReference>
<proteinExistence type="predicted"/>
<evidence type="ECO:0000313" key="3">
    <source>
        <dbReference type="EMBL" id="EPR80090.1"/>
    </source>
</evidence>
<dbReference type="HOGENOM" id="CLU_1205445_0_0_1"/>
<evidence type="ECO:0000256" key="1">
    <source>
        <dbReference type="SAM" id="Phobius"/>
    </source>
</evidence>
<reference evidence="4" key="1">
    <citation type="journal article" date="2013" name="PLoS Genet.">
        <title>The genome of Spraguea lophii and the basis of host-microsporidian interactions.</title>
        <authorList>
            <person name="Campbell S.E."/>
            <person name="Williams T.A."/>
            <person name="Yousuf A."/>
            <person name="Soanes D.M."/>
            <person name="Paszkiewicz K.H."/>
            <person name="Williams B.A.P."/>
        </authorList>
    </citation>
    <scope>NUCLEOTIDE SEQUENCE [LARGE SCALE GENOMIC DNA]</scope>
    <source>
        <strain evidence="4">42_110</strain>
    </source>
</reference>
<dbReference type="InterPro" id="IPR018767">
    <property type="entry name" value="Brl1/Brr6_dom"/>
</dbReference>
<sequence length="230" mass="26996">MPGSFIHSFLFQIIFIFLIYFMPMIPTDNNYTFNWECEERETKRPCKYISDEIRYSIVPINKNSYSGENKQINSLEKQECNKISTRDNENNHNIVKSIPMYIIPFLHIIFNILVLFVLSYALISFASYFRNDLRIRIDEEIEKNSYIISEATRNYRENNCINCVPALKEPCYKWKVEMSMDKNKVKVLPILSSIAAEVISTVVDNISYKGFILGVGLMVVYLKYSKNNLK</sequence>
<dbReference type="InParanoid" id="S7WAV5"/>
<keyword evidence="1" id="KW-0812">Transmembrane</keyword>
<organism evidence="3 4">
    <name type="scientific">Spraguea lophii (strain 42_110)</name>
    <name type="common">Microsporidian parasite</name>
    <dbReference type="NCBI Taxonomy" id="1358809"/>
    <lineage>
        <taxon>Eukaryota</taxon>
        <taxon>Fungi</taxon>
        <taxon>Fungi incertae sedis</taxon>
        <taxon>Microsporidia</taxon>
        <taxon>Spragueidae</taxon>
        <taxon>Spraguea</taxon>
    </lineage>
</organism>
<keyword evidence="4" id="KW-1185">Reference proteome</keyword>
<dbReference type="Pfam" id="PF10104">
    <property type="entry name" value="Brr6_like_C_C"/>
    <property type="match status" value="1"/>
</dbReference>
<dbReference type="GO" id="GO:0006998">
    <property type="term" value="P:nuclear envelope organization"/>
    <property type="evidence" value="ECO:0007669"/>
    <property type="project" value="InterPro"/>
</dbReference>
<dbReference type="OrthoDB" id="5961at2759"/>
<dbReference type="Proteomes" id="UP000014978">
    <property type="component" value="Unassembled WGS sequence"/>
</dbReference>
<accession>S7WAV5</accession>
<dbReference type="VEuPathDB" id="MicrosporidiaDB:SLOPH_168"/>
<feature type="transmembrane region" description="Helical" evidence="1">
    <location>
        <begin position="101"/>
        <end position="123"/>
    </location>
</feature>
<name>S7WAV5_SPRLO</name>
<feature type="domain" description="Brl1/Brr6" evidence="2">
    <location>
        <begin position="102"/>
        <end position="223"/>
    </location>
</feature>
<keyword evidence="1" id="KW-1133">Transmembrane helix</keyword>
<dbReference type="EMBL" id="ATCN01000015">
    <property type="protein sequence ID" value="EPR80090.1"/>
    <property type="molecule type" value="Genomic_DNA"/>
</dbReference>
<dbReference type="AlphaFoldDB" id="S7WAV5"/>
<keyword evidence="1" id="KW-0472">Membrane</keyword>
<dbReference type="GO" id="GO:0031965">
    <property type="term" value="C:nuclear membrane"/>
    <property type="evidence" value="ECO:0007669"/>
    <property type="project" value="InterPro"/>
</dbReference>
<dbReference type="OMA" id="CAREYRI"/>
<evidence type="ECO:0000313" key="4">
    <source>
        <dbReference type="Proteomes" id="UP000014978"/>
    </source>
</evidence>
<dbReference type="InterPro" id="IPR040202">
    <property type="entry name" value="Brl1/Brr6"/>
</dbReference>